<name>A0A699Z1W2_HAELA</name>
<gene>
    <name evidence="2" type="ORF">HaLaN_12958</name>
</gene>
<dbReference type="Proteomes" id="UP000485058">
    <property type="component" value="Unassembled WGS sequence"/>
</dbReference>
<protein>
    <submittedName>
        <fullName evidence="2">Arf GTPase activating protein</fullName>
    </submittedName>
</protein>
<dbReference type="PANTHER" id="PTHR47021:SF4">
    <property type="entry name" value="ADP-RIBOSYLATION FACTOR GTPASE-ACTIVATING PROTEIN AGD6-RELATED"/>
    <property type="match status" value="1"/>
</dbReference>
<dbReference type="PANTHER" id="PTHR47021">
    <property type="entry name" value="ADP-RIBOSYLATION FACTOR GTPASE-ACTIVATING PROTEIN AGD6-RELATED"/>
    <property type="match status" value="1"/>
</dbReference>
<feature type="domain" description="Arf-GAP" evidence="1">
    <location>
        <begin position="16"/>
        <end position="57"/>
    </location>
</feature>
<dbReference type="InterPro" id="IPR037278">
    <property type="entry name" value="ARFGAP/RecO"/>
</dbReference>
<dbReference type="EMBL" id="BLLF01001010">
    <property type="protein sequence ID" value="GFH16527.1"/>
    <property type="molecule type" value="Genomic_DNA"/>
</dbReference>
<reference evidence="2 3" key="1">
    <citation type="submission" date="2020-02" db="EMBL/GenBank/DDBJ databases">
        <title>Draft genome sequence of Haematococcus lacustris strain NIES-144.</title>
        <authorList>
            <person name="Morimoto D."/>
            <person name="Nakagawa S."/>
            <person name="Yoshida T."/>
            <person name="Sawayama S."/>
        </authorList>
    </citation>
    <scope>NUCLEOTIDE SEQUENCE [LARGE SCALE GENOMIC DNA]</scope>
    <source>
        <strain evidence="2 3">NIES-144</strain>
    </source>
</reference>
<dbReference type="Gene3D" id="1.10.220.150">
    <property type="entry name" value="Arf GTPase activating protein"/>
    <property type="match status" value="1"/>
</dbReference>
<dbReference type="Pfam" id="PF01412">
    <property type="entry name" value="ArfGap"/>
    <property type="match status" value="1"/>
</dbReference>
<evidence type="ECO:0000313" key="2">
    <source>
        <dbReference type="EMBL" id="GFH16527.1"/>
    </source>
</evidence>
<dbReference type="AlphaFoldDB" id="A0A699Z1W2"/>
<dbReference type="SUPFAM" id="SSF57863">
    <property type="entry name" value="ArfGap/RecO-like zinc finger"/>
    <property type="match status" value="1"/>
</dbReference>
<proteinExistence type="predicted"/>
<dbReference type="InterPro" id="IPR001164">
    <property type="entry name" value="ArfGAP_dom"/>
</dbReference>
<accession>A0A699Z1W2</accession>
<organism evidence="2 3">
    <name type="scientific">Haematococcus lacustris</name>
    <name type="common">Green alga</name>
    <name type="synonym">Haematococcus pluvialis</name>
    <dbReference type="NCBI Taxonomy" id="44745"/>
    <lineage>
        <taxon>Eukaryota</taxon>
        <taxon>Viridiplantae</taxon>
        <taxon>Chlorophyta</taxon>
        <taxon>core chlorophytes</taxon>
        <taxon>Chlorophyceae</taxon>
        <taxon>CS clade</taxon>
        <taxon>Chlamydomonadales</taxon>
        <taxon>Haematococcaceae</taxon>
        <taxon>Haematococcus</taxon>
    </lineage>
</organism>
<dbReference type="GO" id="GO:0016192">
    <property type="term" value="P:vesicle-mediated transport"/>
    <property type="evidence" value="ECO:0007669"/>
    <property type="project" value="InterPro"/>
</dbReference>
<keyword evidence="3" id="KW-1185">Reference proteome</keyword>
<evidence type="ECO:0000313" key="3">
    <source>
        <dbReference type="Proteomes" id="UP000485058"/>
    </source>
</evidence>
<evidence type="ECO:0000259" key="1">
    <source>
        <dbReference type="Pfam" id="PF01412"/>
    </source>
</evidence>
<dbReference type="InterPro" id="IPR044519">
    <property type="entry name" value="ARF_GAP_AGD6/7"/>
</dbReference>
<dbReference type="GO" id="GO:0005096">
    <property type="term" value="F:GTPase activator activity"/>
    <property type="evidence" value="ECO:0007669"/>
    <property type="project" value="InterPro"/>
</dbReference>
<dbReference type="InterPro" id="IPR038508">
    <property type="entry name" value="ArfGAP_dom_sf"/>
</dbReference>
<sequence length="67" mass="7587">MLQWASVSYGIFMCLESVTMDSWSADQLRKMQAGGNGKLNAFLQQYGIDKYTDINEKYNTKAAEPLD</sequence>
<comment type="caution">
    <text evidence="2">The sequence shown here is derived from an EMBL/GenBank/DDBJ whole genome shotgun (WGS) entry which is preliminary data.</text>
</comment>